<dbReference type="STRING" id="1406858.GCA_000710895_00342"/>
<dbReference type="SUPFAM" id="SSF51735">
    <property type="entry name" value="NAD(P)-binding Rossmann-fold domains"/>
    <property type="match status" value="1"/>
</dbReference>
<dbReference type="Gene3D" id="3.40.50.720">
    <property type="entry name" value="NAD(P)-binding Rossmann-like Domain"/>
    <property type="match status" value="1"/>
</dbReference>
<organism evidence="2 3">
    <name type="scientific">Nocardia otitidiscaviarum</name>
    <dbReference type="NCBI Taxonomy" id="1823"/>
    <lineage>
        <taxon>Bacteria</taxon>
        <taxon>Bacillati</taxon>
        <taxon>Actinomycetota</taxon>
        <taxon>Actinomycetes</taxon>
        <taxon>Mycobacteriales</taxon>
        <taxon>Nocardiaceae</taxon>
        <taxon>Nocardia</taxon>
    </lineage>
</organism>
<evidence type="ECO:0000313" key="2">
    <source>
        <dbReference type="EMBL" id="SUA75145.1"/>
    </source>
</evidence>
<dbReference type="InterPro" id="IPR036291">
    <property type="entry name" value="NAD(P)-bd_dom_sf"/>
</dbReference>
<accession>A0A378YD26</accession>
<reference evidence="2 3" key="1">
    <citation type="submission" date="2018-06" db="EMBL/GenBank/DDBJ databases">
        <authorList>
            <consortium name="Pathogen Informatics"/>
            <person name="Doyle S."/>
        </authorList>
    </citation>
    <scope>NUCLEOTIDE SEQUENCE [LARGE SCALE GENOMIC DNA]</scope>
    <source>
        <strain evidence="2 3">NCTC1934</strain>
    </source>
</reference>
<evidence type="ECO:0000259" key="1">
    <source>
        <dbReference type="Pfam" id="PF13460"/>
    </source>
</evidence>
<dbReference type="AlphaFoldDB" id="A0A378YD26"/>
<evidence type="ECO:0000313" key="3">
    <source>
        <dbReference type="Proteomes" id="UP000255467"/>
    </source>
</evidence>
<dbReference type="InterPro" id="IPR016040">
    <property type="entry name" value="NAD(P)-bd_dom"/>
</dbReference>
<dbReference type="EMBL" id="UGRY01000002">
    <property type="protein sequence ID" value="SUA75145.1"/>
    <property type="molecule type" value="Genomic_DNA"/>
</dbReference>
<dbReference type="PANTHER" id="PTHR43796:SF2">
    <property type="entry name" value="CARBOXYNORSPERMIDINE SYNTHASE"/>
    <property type="match status" value="1"/>
</dbReference>
<dbReference type="Proteomes" id="UP000255467">
    <property type="component" value="Unassembled WGS sequence"/>
</dbReference>
<gene>
    <name evidence="2" type="ORF">NCTC1934_01934</name>
</gene>
<protein>
    <submittedName>
        <fullName evidence="2">NADH-flavin reductase</fullName>
    </submittedName>
</protein>
<keyword evidence="3" id="KW-1185">Reference proteome</keyword>
<dbReference type="PANTHER" id="PTHR43796">
    <property type="entry name" value="CARBOXYNORSPERMIDINE SYNTHASE"/>
    <property type="match status" value="1"/>
</dbReference>
<feature type="domain" description="NAD(P)-binding" evidence="1">
    <location>
        <begin position="13"/>
        <end position="109"/>
    </location>
</feature>
<proteinExistence type="predicted"/>
<name>A0A378YD26_9NOCA</name>
<dbReference type="Pfam" id="PF13460">
    <property type="entry name" value="NAD_binding_10"/>
    <property type="match status" value="1"/>
</dbReference>
<sequence>MSEIVPMRVLILGGYGTVGREAAAHLVASGHRVTLAGRNPERARPVPGAELLRVDLADPDQVTAALADADVVLMCAELDNARIARACFERGIAYLDVTATLEVITALEELHDLATAAGVTGVLSVGLIPGVSNLLARTVVAASGLRTVRIGAMLGSGEAHGPAAVHWTLNGLGRLTGSWRMRFPEGARTVHRFPFSDQYTLRRTLGLDTADTGLALDSRAVTALLAAARRPALARFMRGRTAERLLTRVHLGSDRFALVAESGTAAAYFAGHRQSAATGLVAALLVRRVSGFPAGIHHIEELVDPAEFLPALAAYGFDLRLAARLPG</sequence>
<dbReference type="RefSeq" id="WP_370450372.1">
    <property type="nucleotide sequence ID" value="NZ_UGRY01000002.1"/>
</dbReference>